<keyword evidence="3" id="KW-1185">Reference proteome</keyword>
<evidence type="ECO:0000313" key="3">
    <source>
        <dbReference type="Proteomes" id="UP000248039"/>
    </source>
</evidence>
<dbReference type="AlphaFoldDB" id="A0A2V4NP16"/>
<dbReference type="RefSeq" id="WP_110667825.1">
    <property type="nucleotide sequence ID" value="NZ_PYBW01000030.1"/>
</dbReference>
<dbReference type="OrthoDB" id="4215155at2"/>
<protein>
    <submittedName>
        <fullName evidence="2">Uncharacterized protein</fullName>
    </submittedName>
</protein>
<name>A0A2V4NP16_9ACTN</name>
<comment type="caution">
    <text evidence="2">The sequence shown here is derived from an EMBL/GenBank/DDBJ whole genome shotgun (WGS) entry which is preliminary data.</text>
</comment>
<dbReference type="EMBL" id="PYBW01000030">
    <property type="protein sequence ID" value="PYC82620.1"/>
    <property type="molecule type" value="Genomic_DNA"/>
</dbReference>
<feature type="region of interest" description="Disordered" evidence="1">
    <location>
        <begin position="300"/>
        <end position="333"/>
    </location>
</feature>
<evidence type="ECO:0000313" key="2">
    <source>
        <dbReference type="EMBL" id="PYC82620.1"/>
    </source>
</evidence>
<accession>A0A2V4NP16</accession>
<feature type="compositionally biased region" description="Basic and acidic residues" evidence="1">
    <location>
        <begin position="310"/>
        <end position="322"/>
    </location>
</feature>
<organism evidence="2 3">
    <name type="scientific">Streptomyces tateyamensis</name>
    <dbReference type="NCBI Taxonomy" id="565073"/>
    <lineage>
        <taxon>Bacteria</taxon>
        <taxon>Bacillati</taxon>
        <taxon>Actinomycetota</taxon>
        <taxon>Actinomycetes</taxon>
        <taxon>Kitasatosporales</taxon>
        <taxon>Streptomycetaceae</taxon>
        <taxon>Streptomyces</taxon>
    </lineage>
</organism>
<feature type="region of interest" description="Disordered" evidence="1">
    <location>
        <begin position="33"/>
        <end position="55"/>
    </location>
</feature>
<sequence>MAPAPTLAERLDAAPSDSLSVADIATATGLSESTVRRLAKEPGWPADASGDHREQRYPREAVAAWMRDNQGTRVNPEELPGADDDRVTLTEVANRTGRLRETVSRMPSTYRNSADPFPTADPLGTYSWGEVKAWLGRRSSRTGPRGTVQPPAAAAEAATQPVLDKLTTAMIERLTGKSKEAVKTLVRRPEIAELSTAKVGRLRVWSADTLLPLLWQLGYLPASGPLGTEQRAVLVELGYLPATGKPTAEQRAVLREFGYDEQGSVEHRAWLRGPHRTATELAKYYGVSISAISKRIARAQEAGQPVPHPADTEDGTRYDPRAFDAFWNPPAAD</sequence>
<proteinExistence type="predicted"/>
<gene>
    <name evidence="2" type="ORF">C7C46_09670</name>
</gene>
<reference evidence="2 3" key="1">
    <citation type="submission" date="2018-03" db="EMBL/GenBank/DDBJ databases">
        <title>Bioinformatic expansion and discovery of thiopeptide antibiotics.</title>
        <authorList>
            <person name="Schwalen C.J."/>
            <person name="Hudson G.A."/>
            <person name="Mitchell D.A."/>
        </authorList>
    </citation>
    <scope>NUCLEOTIDE SEQUENCE [LARGE SCALE GENOMIC DNA]</scope>
    <source>
        <strain evidence="2 3">ATCC 21389</strain>
    </source>
</reference>
<evidence type="ECO:0000256" key="1">
    <source>
        <dbReference type="SAM" id="MobiDB-lite"/>
    </source>
</evidence>
<dbReference type="Proteomes" id="UP000248039">
    <property type="component" value="Unassembled WGS sequence"/>
</dbReference>